<evidence type="ECO:0000259" key="1">
    <source>
        <dbReference type="PROSITE" id="PS50846"/>
    </source>
</evidence>
<protein>
    <submittedName>
        <fullName evidence="2">Heavy metal-binding protein</fullName>
    </submittedName>
</protein>
<dbReference type="SUPFAM" id="SSF55008">
    <property type="entry name" value="HMA, heavy metal-associated domain"/>
    <property type="match status" value="1"/>
</dbReference>
<evidence type="ECO:0000313" key="2">
    <source>
        <dbReference type="EMBL" id="KWT85566.1"/>
    </source>
</evidence>
<feature type="domain" description="HMA" evidence="1">
    <location>
        <begin position="2"/>
        <end position="66"/>
    </location>
</feature>
<sequence length="66" mass="7004">MSEIKLTIGGMSCAHCTNRVKKAIDALEGVDTSAVEIGRAVVKIDDARTTQKAVEQAVIDAGYKIL</sequence>
<dbReference type="InterPro" id="IPR000428">
    <property type="entry name" value="Cu-bd"/>
</dbReference>
<dbReference type="InterPro" id="IPR036163">
    <property type="entry name" value="HMA_dom_sf"/>
</dbReference>
<gene>
    <name evidence="2" type="ORF">ASN18_1700</name>
</gene>
<organism evidence="2 3">
    <name type="scientific">Candidatus Magnetominusculus xianensis</name>
    <dbReference type="NCBI Taxonomy" id="1748249"/>
    <lineage>
        <taxon>Bacteria</taxon>
        <taxon>Pseudomonadati</taxon>
        <taxon>Nitrospirota</taxon>
        <taxon>Nitrospiria</taxon>
        <taxon>Nitrospirales</taxon>
        <taxon>Nitrospiraceae</taxon>
        <taxon>Candidatus Magnetominusculus</taxon>
    </lineage>
</organism>
<name>A0ABR5SF52_9BACT</name>
<keyword evidence="3" id="KW-1185">Reference proteome</keyword>
<dbReference type="Proteomes" id="UP000060487">
    <property type="component" value="Unassembled WGS sequence"/>
</dbReference>
<dbReference type="RefSeq" id="WP_085052319.1">
    <property type="nucleotide sequence ID" value="NZ_LNQR01000060.1"/>
</dbReference>
<reference evidence="2 3" key="1">
    <citation type="submission" date="2015-11" db="EMBL/GenBank/DDBJ databases">
        <authorList>
            <person name="Lin W."/>
        </authorList>
    </citation>
    <scope>NUCLEOTIDE SEQUENCE [LARGE SCALE GENOMIC DNA]</scope>
    <source>
        <strain evidence="2 3">HCH-1</strain>
    </source>
</reference>
<proteinExistence type="predicted"/>
<evidence type="ECO:0000313" key="3">
    <source>
        <dbReference type="Proteomes" id="UP000060487"/>
    </source>
</evidence>
<dbReference type="Gene3D" id="3.30.70.100">
    <property type="match status" value="1"/>
</dbReference>
<dbReference type="Pfam" id="PF00403">
    <property type="entry name" value="HMA"/>
    <property type="match status" value="1"/>
</dbReference>
<dbReference type="PRINTS" id="PR00944">
    <property type="entry name" value="CUEXPORT"/>
</dbReference>
<dbReference type="InterPro" id="IPR006121">
    <property type="entry name" value="HMA_dom"/>
</dbReference>
<dbReference type="CDD" id="cd00371">
    <property type="entry name" value="HMA"/>
    <property type="match status" value="1"/>
</dbReference>
<accession>A0ABR5SF52</accession>
<dbReference type="PROSITE" id="PS50846">
    <property type="entry name" value="HMA_2"/>
    <property type="match status" value="1"/>
</dbReference>
<comment type="caution">
    <text evidence="2">The sequence shown here is derived from an EMBL/GenBank/DDBJ whole genome shotgun (WGS) entry which is preliminary data.</text>
</comment>
<dbReference type="EMBL" id="LNQR01000060">
    <property type="protein sequence ID" value="KWT85566.1"/>
    <property type="molecule type" value="Genomic_DNA"/>
</dbReference>